<feature type="compositionally biased region" description="Pro residues" evidence="8">
    <location>
        <begin position="595"/>
        <end position="605"/>
    </location>
</feature>
<evidence type="ECO:0000256" key="5">
    <source>
        <dbReference type="ARBA" id="ARBA00022737"/>
    </source>
</evidence>
<evidence type="ECO:0000256" key="1">
    <source>
        <dbReference type="ARBA" id="ARBA00004201"/>
    </source>
</evidence>
<organism evidence="10 11">
    <name type="scientific">Chlorella sorokiniana</name>
    <name type="common">Freshwater green alga</name>
    <dbReference type="NCBI Taxonomy" id="3076"/>
    <lineage>
        <taxon>Eukaryota</taxon>
        <taxon>Viridiplantae</taxon>
        <taxon>Chlorophyta</taxon>
        <taxon>core chlorophytes</taxon>
        <taxon>Trebouxiophyceae</taxon>
        <taxon>Chlorellales</taxon>
        <taxon>Chlorellaceae</taxon>
        <taxon>Chlorella clade</taxon>
        <taxon>Chlorella</taxon>
    </lineage>
</organism>
<dbReference type="SMART" id="SM00320">
    <property type="entry name" value="WD40"/>
    <property type="match status" value="3"/>
</dbReference>
<feature type="repeat" description="WD" evidence="6">
    <location>
        <begin position="286"/>
        <end position="320"/>
    </location>
</feature>
<feature type="repeat" description="WD" evidence="6">
    <location>
        <begin position="157"/>
        <end position="208"/>
    </location>
</feature>
<proteinExistence type="inferred from homology"/>
<evidence type="ECO:0000256" key="4">
    <source>
        <dbReference type="ARBA" id="ARBA00022574"/>
    </source>
</evidence>
<dbReference type="GO" id="GO:0000932">
    <property type="term" value="C:P-body"/>
    <property type="evidence" value="ECO:0007669"/>
    <property type="project" value="UniProtKB-SubCell"/>
</dbReference>
<comment type="caution">
    <text evidence="10">The sequence shown here is derived from an EMBL/GenBank/DDBJ whole genome shotgun (WGS) entry which is preliminary data.</text>
</comment>
<dbReference type="InterPro" id="IPR036322">
    <property type="entry name" value="WD40_repeat_dom_sf"/>
</dbReference>
<dbReference type="PANTHER" id="PTHR15598:SF5">
    <property type="entry name" value="ENHANCER OF MRNA-DECAPPING PROTEIN 4"/>
    <property type="match status" value="1"/>
</dbReference>
<evidence type="ECO:0000256" key="8">
    <source>
        <dbReference type="SAM" id="MobiDB-lite"/>
    </source>
</evidence>
<gene>
    <name evidence="10" type="ORF">C2E21_0247</name>
</gene>
<accession>A0A2P6U5F8</accession>
<dbReference type="Pfam" id="PF00400">
    <property type="entry name" value="WD40"/>
    <property type="match status" value="2"/>
</dbReference>
<evidence type="ECO:0000256" key="3">
    <source>
        <dbReference type="ARBA" id="ARBA00022490"/>
    </source>
</evidence>
<comment type="similarity">
    <text evidence="2">Belongs to the WD repeat EDC4 family.</text>
</comment>
<feature type="compositionally biased region" description="Polar residues" evidence="8">
    <location>
        <begin position="664"/>
        <end position="680"/>
    </location>
</feature>
<reference evidence="10 11" key="1">
    <citation type="journal article" date="2018" name="Plant J.">
        <title>Genome sequences of Chlorella sorokiniana UTEX 1602 and Micractinium conductrix SAG 241.80: implications to maltose excretion by a green alga.</title>
        <authorList>
            <person name="Arriola M.B."/>
            <person name="Velmurugan N."/>
            <person name="Zhang Y."/>
            <person name="Plunkett M.H."/>
            <person name="Hondzo H."/>
            <person name="Barney B.M."/>
        </authorList>
    </citation>
    <scope>NUCLEOTIDE SEQUENCE [LARGE SCALE GENOMIC DNA]</scope>
    <source>
        <strain evidence="11">UTEX 1602</strain>
    </source>
</reference>
<feature type="region of interest" description="Disordered" evidence="8">
    <location>
        <begin position="35"/>
        <end position="54"/>
    </location>
</feature>
<dbReference type="PROSITE" id="PS50294">
    <property type="entry name" value="WD_REPEATS_REGION"/>
    <property type="match status" value="1"/>
</dbReference>
<evidence type="ECO:0000256" key="2">
    <source>
        <dbReference type="ARBA" id="ARBA00009639"/>
    </source>
</evidence>
<evidence type="ECO:0000313" key="11">
    <source>
        <dbReference type="Proteomes" id="UP000239899"/>
    </source>
</evidence>
<keyword evidence="7" id="KW-0175">Coiled coil</keyword>
<feature type="compositionally biased region" description="Low complexity" evidence="8">
    <location>
        <begin position="557"/>
        <end position="579"/>
    </location>
</feature>
<dbReference type="AlphaFoldDB" id="A0A2P6U5F8"/>
<comment type="subcellular location">
    <subcellularLocation>
        <location evidence="1">Cytoplasm</location>
        <location evidence="1">P-body</location>
    </subcellularLocation>
</comment>
<dbReference type="PROSITE" id="PS50082">
    <property type="entry name" value="WD_REPEATS_2"/>
    <property type="match status" value="2"/>
</dbReference>
<dbReference type="PANTHER" id="PTHR15598">
    <property type="entry name" value="ENHANCER OF MRNA-DECAPPING PROTEIN 4"/>
    <property type="match status" value="1"/>
</dbReference>
<dbReference type="GO" id="GO:0031087">
    <property type="term" value="P:deadenylation-independent decapping of nuclear-transcribed mRNA"/>
    <property type="evidence" value="ECO:0007669"/>
    <property type="project" value="InterPro"/>
</dbReference>
<feature type="region of interest" description="Disordered" evidence="8">
    <location>
        <begin position="492"/>
        <end position="629"/>
    </location>
</feature>
<name>A0A2P6U5F8_CHLSO</name>
<evidence type="ECO:0000256" key="7">
    <source>
        <dbReference type="SAM" id="Coils"/>
    </source>
</evidence>
<keyword evidence="11" id="KW-1185">Reference proteome</keyword>
<dbReference type="Gene3D" id="2.130.10.10">
    <property type="entry name" value="YVTN repeat-like/Quinoprotein amine dehydrogenase"/>
    <property type="match status" value="1"/>
</dbReference>
<protein>
    <submittedName>
        <fullName evidence="10">Enhancer of mRNA-decapping 4-like</fullName>
    </submittedName>
</protein>
<sequence length="1134" mass="116495">MSVPGAGLLALLRKRSEPEAGLLGTAAAAAGANAAASPAAGSTPPGQHPHQSKYEARSAAVHALEHAVAAGTVGDAGRPLAQGRRIPPGLAYTYDVDVHVPHEAQPQLPVTPVTLISTDYALHHYRQNAVSAAYICYGLKQGHVRVLARSSAVRALLKGHTKPLTDLQFAGGSGAGQASGEGGTLLASGGQDGQLYVWHLRLDEDAEAIHESQKLHASFVKEGGASAGDVFLSWHAPSKRVLAVGAGGRVLLVAVPLEGMEQLEFDLDDESTPDATVLPDWSGEAVTCLSFSPDGQLLAAGGAAGTVRVWQLQEAVATAPSSSPVLVAAHNSTVPVATSGAAVGAVRWLPTPGGWVLLTGNRNNASLQLWHTAGDAGAAPLQWAPRQTLWFEGKDGQAEFYNQLDVVPAQQLVVLADTARKAVYTLHYSGTGDQLAFDYVARFGVAVPILSFTALWSPGAVDGEVGGGEAPAVELHCVQTTAIQQYSLDPAMCSEGSSTEADEAEEHAVTRRSSLLERHGKEFRLPIQAQPSSAVPMPSEELATGTPRGAAPPAAPPAEQLPVPASEEAVAAAESAAAPHLEPSIDETVPLTSIPLPPAPEPPVPKGASGEVTPEECPSPPPTPTEQQRLAAEAAALAAAEAAASAAVVPPALRLLTPSDLLQSTEASSTATTGHSSPSSAVELGSRAASAVASPQPPVRILQRPEEARPAAAAEELEELAAAPPSPAAAAGAGSAATAAGGTVDEAVAAAVMDQMGGVHKRFVGHVSLMYRELLKAMKAELSAQAAAQQQATAQLLAQALEAQKQQIEAERTAVLAEERGNIERLLTAISATLNRDLPARLQEAVRGELSSIGDTVAASVTPAVQAALTASLPKELSSAVKAGLDKQLAPTVAASLSGKPLQEAFRSAFAKQLVPAFEAATQAMFQQIQSAFAAGFEEHLQATRTSLAEPAKLASQLAASLSSAQSLAASLNQGQQQLLRAQSIGGAPSGALSPAAQVDVRGELSSLLCSHQYEQAFSRALGLQDVSTVGWLCTQADAAAVLSRDPCPLSQMVLLSLVQQLSADLTASLAAKLAWIREAALQLNPKDPVLARHLRPVLEGVHTALAAAAARATGPDAASCRLALHVVHSQMTS</sequence>
<dbReference type="Proteomes" id="UP000239899">
    <property type="component" value="Unassembled WGS sequence"/>
</dbReference>
<feature type="coiled-coil region" evidence="7">
    <location>
        <begin position="787"/>
        <end position="818"/>
    </location>
</feature>
<keyword evidence="4 6" id="KW-0853">WD repeat</keyword>
<dbReference type="Pfam" id="PF21289">
    <property type="entry name" value="EDC4_C"/>
    <property type="match status" value="1"/>
</dbReference>
<keyword evidence="3" id="KW-0963">Cytoplasm</keyword>
<dbReference type="STRING" id="3076.A0A2P6U5F8"/>
<feature type="compositionally biased region" description="Low complexity" evidence="8">
    <location>
        <begin position="35"/>
        <end position="45"/>
    </location>
</feature>
<dbReference type="Gene3D" id="1.10.220.100">
    <property type="entry name" value="conserved c-terminal region of ge- 1"/>
    <property type="match status" value="1"/>
</dbReference>
<dbReference type="InterPro" id="IPR049404">
    <property type="entry name" value="EDC4_C"/>
</dbReference>
<dbReference type="InterPro" id="IPR044938">
    <property type="entry name" value="EDC4_C_sf"/>
</dbReference>
<feature type="compositionally biased region" description="Low complexity" evidence="8">
    <location>
        <begin position="710"/>
        <end position="733"/>
    </location>
</feature>
<feature type="domain" description="Enhancer of mRNA-decapping protein 4 C-terminal" evidence="9">
    <location>
        <begin position="1007"/>
        <end position="1109"/>
    </location>
</feature>
<feature type="region of interest" description="Disordered" evidence="8">
    <location>
        <begin position="664"/>
        <end position="733"/>
    </location>
</feature>
<dbReference type="OrthoDB" id="512737at2759"/>
<dbReference type="InterPro" id="IPR015943">
    <property type="entry name" value="WD40/YVTN_repeat-like_dom_sf"/>
</dbReference>
<feature type="compositionally biased region" description="Basic and acidic residues" evidence="8">
    <location>
        <begin position="506"/>
        <end position="524"/>
    </location>
</feature>
<dbReference type="InterPro" id="IPR045152">
    <property type="entry name" value="EDC4-like"/>
</dbReference>
<dbReference type="EMBL" id="LHPG02000001">
    <property type="protein sequence ID" value="PRW61550.1"/>
    <property type="molecule type" value="Genomic_DNA"/>
</dbReference>
<evidence type="ECO:0000259" key="9">
    <source>
        <dbReference type="Pfam" id="PF21289"/>
    </source>
</evidence>
<evidence type="ECO:0000256" key="6">
    <source>
        <dbReference type="PROSITE-ProRule" id="PRU00221"/>
    </source>
</evidence>
<evidence type="ECO:0000313" key="10">
    <source>
        <dbReference type="EMBL" id="PRW61550.1"/>
    </source>
</evidence>
<keyword evidence="5" id="KW-0677">Repeat</keyword>
<dbReference type="InterPro" id="IPR001680">
    <property type="entry name" value="WD40_rpt"/>
</dbReference>
<dbReference type="SUPFAM" id="SSF50978">
    <property type="entry name" value="WD40 repeat-like"/>
    <property type="match status" value="1"/>
</dbReference>